<evidence type="ECO:0000313" key="1">
    <source>
        <dbReference type="EMBL" id="ORY13841.1"/>
    </source>
</evidence>
<gene>
    <name evidence="1" type="ORF">BCR34DRAFT_480424</name>
</gene>
<protein>
    <submittedName>
        <fullName evidence="1">Uncharacterized protein</fullName>
    </submittedName>
</protein>
<reference evidence="1 2" key="1">
    <citation type="submission" date="2016-07" db="EMBL/GenBank/DDBJ databases">
        <title>Pervasive Adenine N6-methylation of Active Genes in Fungi.</title>
        <authorList>
            <consortium name="DOE Joint Genome Institute"/>
            <person name="Mondo S.J."/>
            <person name="Dannebaum R.O."/>
            <person name="Kuo R.C."/>
            <person name="Labutti K."/>
            <person name="Haridas S."/>
            <person name="Kuo A."/>
            <person name="Salamov A."/>
            <person name="Ahrendt S.R."/>
            <person name="Lipzen A."/>
            <person name="Sullivan W."/>
            <person name="Andreopoulos W.B."/>
            <person name="Clum A."/>
            <person name="Lindquist E."/>
            <person name="Daum C."/>
            <person name="Ramamoorthy G.K."/>
            <person name="Gryganskyi A."/>
            <person name="Culley D."/>
            <person name="Magnuson J.K."/>
            <person name="James T.Y."/>
            <person name="O'Malley M.A."/>
            <person name="Stajich J.E."/>
            <person name="Spatafora J.W."/>
            <person name="Visel A."/>
            <person name="Grigoriev I.V."/>
        </authorList>
    </citation>
    <scope>NUCLEOTIDE SEQUENCE [LARGE SCALE GENOMIC DNA]</scope>
    <source>
        <strain evidence="1 2">CBS 115471</strain>
    </source>
</reference>
<dbReference type="OrthoDB" id="3786670at2759"/>
<dbReference type="EMBL" id="MCFA01000038">
    <property type="protein sequence ID" value="ORY13841.1"/>
    <property type="molecule type" value="Genomic_DNA"/>
</dbReference>
<evidence type="ECO:0000313" key="2">
    <source>
        <dbReference type="Proteomes" id="UP000193144"/>
    </source>
</evidence>
<sequence>EERDLEYKHRHTFIGTASLDDFLEILEMTKDHKTDKSKVTKAFKMLAANEQAQARQTSPRPEGWELVTTITPKLSDGPDYLSQAYVKLGAVTLRQFLELIAFDQHDVALATAVVEAFIAASFLDKNASSHASKARMFRRWMIRGGTSDSEV</sequence>
<feature type="non-terminal residue" evidence="1">
    <location>
        <position position="1"/>
    </location>
</feature>
<dbReference type="AlphaFoldDB" id="A0A1Y1ZUC7"/>
<name>A0A1Y1ZUC7_9PLEO</name>
<dbReference type="Proteomes" id="UP000193144">
    <property type="component" value="Unassembled WGS sequence"/>
</dbReference>
<organism evidence="1 2">
    <name type="scientific">Clohesyomyces aquaticus</name>
    <dbReference type="NCBI Taxonomy" id="1231657"/>
    <lineage>
        <taxon>Eukaryota</taxon>
        <taxon>Fungi</taxon>
        <taxon>Dikarya</taxon>
        <taxon>Ascomycota</taxon>
        <taxon>Pezizomycotina</taxon>
        <taxon>Dothideomycetes</taxon>
        <taxon>Pleosporomycetidae</taxon>
        <taxon>Pleosporales</taxon>
        <taxon>Lindgomycetaceae</taxon>
        <taxon>Clohesyomyces</taxon>
    </lineage>
</organism>
<accession>A0A1Y1ZUC7</accession>
<proteinExistence type="predicted"/>
<comment type="caution">
    <text evidence="1">The sequence shown here is derived from an EMBL/GenBank/DDBJ whole genome shotgun (WGS) entry which is preliminary data.</text>
</comment>
<keyword evidence="2" id="KW-1185">Reference proteome</keyword>